<keyword evidence="3" id="KW-0732">Signal</keyword>
<evidence type="ECO:0000256" key="4">
    <source>
        <dbReference type="ARBA" id="ARBA00022900"/>
    </source>
</evidence>
<dbReference type="InterPro" id="IPR013783">
    <property type="entry name" value="Ig-like_fold"/>
</dbReference>
<proteinExistence type="inferred from homology"/>
<dbReference type="EMBL" id="JAUPFM010000007">
    <property type="protein sequence ID" value="KAK2846831.1"/>
    <property type="molecule type" value="Genomic_DNA"/>
</dbReference>
<dbReference type="Gene3D" id="2.60.40.1940">
    <property type="match status" value="1"/>
</dbReference>
<protein>
    <recommendedName>
        <fullName evidence="11">Alpha-2-macroglobulin bait region domain-containing protein</fullName>
    </recommendedName>
</protein>
<keyword evidence="5" id="KW-0325">Glycoprotein</keyword>
<evidence type="ECO:0000256" key="1">
    <source>
        <dbReference type="ARBA" id="ARBA00010952"/>
    </source>
</evidence>
<evidence type="ECO:0008006" key="11">
    <source>
        <dbReference type="Google" id="ProtNLM"/>
    </source>
</evidence>
<evidence type="ECO:0000259" key="8">
    <source>
        <dbReference type="Pfam" id="PF17791"/>
    </source>
</evidence>
<comment type="caution">
    <text evidence="9">The sequence shown here is derived from an EMBL/GenBank/DDBJ whole genome shotgun (WGS) entry which is preliminary data.</text>
</comment>
<dbReference type="FunFam" id="2.60.40.1930:FF:000001">
    <property type="entry name" value="CD109 isoform 3"/>
    <property type="match status" value="1"/>
</dbReference>
<keyword evidence="10" id="KW-1185">Reference proteome</keyword>
<evidence type="ECO:0000259" key="7">
    <source>
        <dbReference type="Pfam" id="PF17789"/>
    </source>
</evidence>
<feature type="domain" description="Macroglobulin" evidence="7">
    <location>
        <begin position="228"/>
        <end position="300"/>
    </location>
</feature>
<dbReference type="Pfam" id="PF17791">
    <property type="entry name" value="MG3"/>
    <property type="match status" value="1"/>
</dbReference>
<dbReference type="AlphaFoldDB" id="A0AA88MZM8"/>
<accession>A0AA88MZM8</accession>
<dbReference type="InterPro" id="IPR002890">
    <property type="entry name" value="MG2"/>
</dbReference>
<name>A0AA88MZM8_CHASR</name>
<dbReference type="Pfam" id="PF01835">
    <property type="entry name" value="MG2"/>
    <property type="match status" value="1"/>
</dbReference>
<organism evidence="9 10">
    <name type="scientific">Channa striata</name>
    <name type="common">Snakehead murrel</name>
    <name type="synonym">Ophicephalus striatus</name>
    <dbReference type="NCBI Taxonomy" id="64152"/>
    <lineage>
        <taxon>Eukaryota</taxon>
        <taxon>Metazoa</taxon>
        <taxon>Chordata</taxon>
        <taxon>Craniata</taxon>
        <taxon>Vertebrata</taxon>
        <taxon>Euteleostomi</taxon>
        <taxon>Actinopterygii</taxon>
        <taxon>Neopterygii</taxon>
        <taxon>Teleostei</taxon>
        <taxon>Neoteleostei</taxon>
        <taxon>Acanthomorphata</taxon>
        <taxon>Anabantaria</taxon>
        <taxon>Anabantiformes</taxon>
        <taxon>Channoidei</taxon>
        <taxon>Channidae</taxon>
        <taxon>Channa</taxon>
    </lineage>
</organism>
<dbReference type="GO" id="GO:0004867">
    <property type="term" value="F:serine-type endopeptidase inhibitor activity"/>
    <property type="evidence" value="ECO:0007669"/>
    <property type="project" value="UniProtKB-KW"/>
</dbReference>
<dbReference type="Gene3D" id="2.60.40.1930">
    <property type="match status" value="1"/>
</dbReference>
<comment type="similarity">
    <text evidence="1">Belongs to the protease inhibitor I39 (alpha-2-macroglobulin) family.</text>
</comment>
<keyword evidence="4" id="KW-0722">Serine protease inhibitor</keyword>
<sequence length="448" mass="49861">MIKVYQPMTFVQSDKPIYLPGQTVHFRVVTLDTKLRPASLLYDTITIEDVNKNRIVQWLNQTSNSKILQLSYSLNSEAREGTYRIIVLTGQDKVYHNFKVEKYVLPKFDVKIDAPDEVSIAQEEIKAEVCAKYTYGPSVPGSAKVKVCRHQTHNSDAVVPCYQETKQVDKKGCATFTFSIPSSSTNVNQKLLLNALDFFAKVEEEGTGKYFHTQKKKIGISSVVGKLYFIDTPKVYHKGSIVEGKIKAVSYNNTPIADMSVYLFEGEGWSLRQLQLLTTQSDGVANFSLNTAGYSLDIKLHAINTKSFGYYRNRPRYYEAGEHRLSPAQQVSPNTKTVSSLEVKQKDKPLSCDTEEEIVIRYSVVGEKQGSVGVTCLVLSRGAIVMQDFKHVEVQEKAGGNPGSFYAVLPSQTVIAVSADFATEKCFRHKVSKTSGNGCSAEIGEESC</sequence>
<gene>
    <name evidence="9" type="ORF">Q5P01_009830</name>
</gene>
<dbReference type="InterPro" id="IPR040839">
    <property type="entry name" value="MG4"/>
</dbReference>
<evidence type="ECO:0000313" key="9">
    <source>
        <dbReference type="EMBL" id="KAK2846831.1"/>
    </source>
</evidence>
<dbReference type="InterPro" id="IPR050473">
    <property type="entry name" value="A2M/Complement_sys"/>
</dbReference>
<feature type="domain" description="Macroglobulin" evidence="6">
    <location>
        <begin position="9"/>
        <end position="100"/>
    </location>
</feature>
<keyword evidence="2" id="KW-0646">Protease inhibitor</keyword>
<reference evidence="9" key="1">
    <citation type="submission" date="2023-07" db="EMBL/GenBank/DDBJ databases">
        <title>Chromosome-level Genome Assembly of Striped Snakehead (Channa striata).</title>
        <authorList>
            <person name="Liu H."/>
        </authorList>
    </citation>
    <scope>NUCLEOTIDE SEQUENCE</scope>
    <source>
        <strain evidence="9">Gz</strain>
        <tissue evidence="9">Muscle</tissue>
    </source>
</reference>
<evidence type="ECO:0000259" key="6">
    <source>
        <dbReference type="Pfam" id="PF01835"/>
    </source>
</evidence>
<evidence type="ECO:0000256" key="2">
    <source>
        <dbReference type="ARBA" id="ARBA00022690"/>
    </source>
</evidence>
<dbReference type="Gene3D" id="2.60.40.10">
    <property type="entry name" value="Immunoglobulins"/>
    <property type="match status" value="1"/>
</dbReference>
<evidence type="ECO:0000256" key="5">
    <source>
        <dbReference type="ARBA" id="ARBA00023180"/>
    </source>
</evidence>
<dbReference type="PANTHER" id="PTHR11412">
    <property type="entry name" value="MACROGLOBULIN / COMPLEMENT"/>
    <property type="match status" value="1"/>
</dbReference>
<dbReference type="PANTHER" id="PTHR11412:SF150">
    <property type="entry name" value="ALPHA-2-MACROGLOBULIN-RELATED"/>
    <property type="match status" value="1"/>
</dbReference>
<dbReference type="Pfam" id="PF17789">
    <property type="entry name" value="MG4"/>
    <property type="match status" value="1"/>
</dbReference>
<evidence type="ECO:0000313" key="10">
    <source>
        <dbReference type="Proteomes" id="UP001187415"/>
    </source>
</evidence>
<feature type="domain" description="Macroglobulin" evidence="8">
    <location>
        <begin position="102"/>
        <end position="181"/>
    </location>
</feature>
<dbReference type="Proteomes" id="UP001187415">
    <property type="component" value="Unassembled WGS sequence"/>
</dbReference>
<dbReference type="InterPro" id="IPR041555">
    <property type="entry name" value="MG3"/>
</dbReference>
<evidence type="ECO:0000256" key="3">
    <source>
        <dbReference type="ARBA" id="ARBA00022729"/>
    </source>
</evidence>